<dbReference type="AlphaFoldDB" id="A0A4C1T003"/>
<name>A0A4C1T003_EUMVA</name>
<keyword evidence="2" id="KW-1185">Reference proteome</keyword>
<gene>
    <name evidence="1" type="ORF">EVAR_92580_1</name>
</gene>
<dbReference type="Proteomes" id="UP000299102">
    <property type="component" value="Unassembled WGS sequence"/>
</dbReference>
<proteinExistence type="predicted"/>
<reference evidence="1 2" key="1">
    <citation type="journal article" date="2019" name="Commun. Biol.">
        <title>The bagworm genome reveals a unique fibroin gene that provides high tensile strength.</title>
        <authorList>
            <person name="Kono N."/>
            <person name="Nakamura H."/>
            <person name="Ohtoshi R."/>
            <person name="Tomita M."/>
            <person name="Numata K."/>
            <person name="Arakawa K."/>
        </authorList>
    </citation>
    <scope>NUCLEOTIDE SEQUENCE [LARGE SCALE GENOMIC DNA]</scope>
</reference>
<dbReference type="EMBL" id="BGZK01000023">
    <property type="protein sequence ID" value="GBP06591.1"/>
    <property type="molecule type" value="Genomic_DNA"/>
</dbReference>
<comment type="caution">
    <text evidence="1">The sequence shown here is derived from an EMBL/GenBank/DDBJ whole genome shotgun (WGS) entry which is preliminary data.</text>
</comment>
<sequence length="125" mass="13808">MLNVTKPSSGQLIIQVTHEHSYVILNVSTTETASGTRDEFRTRRVLLPTGLDGAGGARLSAPELTRQCDSSRRSAPARALSRPRARALPIVRNFGIGLTMSFGRSVAIHRCCYVLRRRCCQLTIR</sequence>
<evidence type="ECO:0000313" key="2">
    <source>
        <dbReference type="Proteomes" id="UP000299102"/>
    </source>
</evidence>
<accession>A0A4C1T003</accession>
<protein>
    <submittedName>
        <fullName evidence="1">Uncharacterized protein</fullName>
    </submittedName>
</protein>
<evidence type="ECO:0000313" key="1">
    <source>
        <dbReference type="EMBL" id="GBP06591.1"/>
    </source>
</evidence>
<organism evidence="1 2">
    <name type="scientific">Eumeta variegata</name>
    <name type="common">Bagworm moth</name>
    <name type="synonym">Eumeta japonica</name>
    <dbReference type="NCBI Taxonomy" id="151549"/>
    <lineage>
        <taxon>Eukaryota</taxon>
        <taxon>Metazoa</taxon>
        <taxon>Ecdysozoa</taxon>
        <taxon>Arthropoda</taxon>
        <taxon>Hexapoda</taxon>
        <taxon>Insecta</taxon>
        <taxon>Pterygota</taxon>
        <taxon>Neoptera</taxon>
        <taxon>Endopterygota</taxon>
        <taxon>Lepidoptera</taxon>
        <taxon>Glossata</taxon>
        <taxon>Ditrysia</taxon>
        <taxon>Tineoidea</taxon>
        <taxon>Psychidae</taxon>
        <taxon>Oiketicinae</taxon>
        <taxon>Eumeta</taxon>
    </lineage>
</organism>